<sequence length="113" mass="12213">MPQIPADIQNAEAEGRIPAGLTADYLAQSRDRPTKIAILFVGALTFLIVVARCYARLFLVKNDNNIRRASIPTVAKADPRTLRVAAVQAEGCYFDLPAAVQETCDLVIEAAGK</sequence>
<evidence type="ECO:0000313" key="2">
    <source>
        <dbReference type="EMBL" id="GLA56034.1"/>
    </source>
</evidence>
<dbReference type="AlphaFoldDB" id="A0A9W6EEI4"/>
<keyword evidence="1" id="KW-0472">Membrane</keyword>
<dbReference type="EMBL" id="BRPB01000209">
    <property type="protein sequence ID" value="GLA56034.1"/>
    <property type="molecule type" value="Genomic_DNA"/>
</dbReference>
<gene>
    <name evidence="2" type="ORF">AnigIFM63604_003975</name>
</gene>
<keyword evidence="1" id="KW-0812">Transmembrane</keyword>
<proteinExistence type="predicted"/>
<evidence type="ECO:0000313" key="3">
    <source>
        <dbReference type="Proteomes" id="UP001144191"/>
    </source>
</evidence>
<protein>
    <submittedName>
        <fullName evidence="2">Uncharacterized protein</fullName>
    </submittedName>
</protein>
<organism evidence="2 3">
    <name type="scientific">Aspergillus niger</name>
    <dbReference type="NCBI Taxonomy" id="5061"/>
    <lineage>
        <taxon>Eukaryota</taxon>
        <taxon>Fungi</taxon>
        <taxon>Dikarya</taxon>
        <taxon>Ascomycota</taxon>
        <taxon>Pezizomycotina</taxon>
        <taxon>Eurotiomycetes</taxon>
        <taxon>Eurotiomycetidae</taxon>
        <taxon>Eurotiales</taxon>
        <taxon>Aspergillaceae</taxon>
        <taxon>Aspergillus</taxon>
        <taxon>Aspergillus subgen. Circumdati</taxon>
    </lineage>
</organism>
<feature type="transmembrane region" description="Helical" evidence="1">
    <location>
        <begin position="36"/>
        <end position="59"/>
    </location>
</feature>
<comment type="caution">
    <text evidence="2">The sequence shown here is derived from an EMBL/GenBank/DDBJ whole genome shotgun (WGS) entry which is preliminary data.</text>
</comment>
<keyword evidence="1" id="KW-1133">Transmembrane helix</keyword>
<accession>A0A9W6EEI4</accession>
<evidence type="ECO:0000256" key="1">
    <source>
        <dbReference type="SAM" id="Phobius"/>
    </source>
</evidence>
<reference evidence="2" key="1">
    <citation type="submission" date="2022-07" db="EMBL/GenBank/DDBJ databases">
        <title>Taxonomy of Aspergillus series Nigri: significant species reduction supported by multi-species coalescent approaches.</title>
        <authorList>
            <person name="Bian C."/>
            <person name="Kusuya Y."/>
            <person name="Sklenar F."/>
            <person name="D'hooge E."/>
            <person name="Yaguchi T."/>
            <person name="Takahashi H."/>
            <person name="Hubka V."/>
        </authorList>
    </citation>
    <scope>NUCLEOTIDE SEQUENCE</scope>
    <source>
        <strain evidence="2">IFM 63604</strain>
    </source>
</reference>
<dbReference type="Proteomes" id="UP001144191">
    <property type="component" value="Unassembled WGS sequence"/>
</dbReference>
<name>A0A9W6EEI4_ASPNG</name>